<keyword evidence="3" id="KW-1185">Reference proteome</keyword>
<organism evidence="2 3">
    <name type="scientific">Gordonia phage Finkle</name>
    <dbReference type="NCBI Taxonomy" id="2926099"/>
    <lineage>
        <taxon>Viruses</taxon>
        <taxon>Duplodnaviria</taxon>
        <taxon>Heunggongvirae</taxon>
        <taxon>Uroviricota</taxon>
        <taxon>Caudoviricetes</taxon>
        <taxon>Finkelvirus</taxon>
        <taxon>Finkelvirus finkel</taxon>
    </lineage>
</organism>
<name>A0A9E7NK08_9CAUD</name>
<protein>
    <submittedName>
        <fullName evidence="2">Uncharacterized protein</fullName>
    </submittedName>
</protein>
<evidence type="ECO:0000256" key="1">
    <source>
        <dbReference type="SAM" id="MobiDB-lite"/>
    </source>
</evidence>
<accession>A0A9E7NK08</accession>
<feature type="region of interest" description="Disordered" evidence="1">
    <location>
        <begin position="1"/>
        <end position="29"/>
    </location>
</feature>
<evidence type="ECO:0000313" key="2">
    <source>
        <dbReference type="EMBL" id="UTN92989.1"/>
    </source>
</evidence>
<dbReference type="GeneID" id="80018972"/>
<dbReference type="KEGG" id="vg:80018972"/>
<dbReference type="Proteomes" id="UP001060355">
    <property type="component" value="Segment"/>
</dbReference>
<reference evidence="2" key="1">
    <citation type="submission" date="2022-05" db="EMBL/GenBank/DDBJ databases">
        <authorList>
            <person name="Ashby S."/>
            <person name="Bressette G."/>
            <person name="Brown S."/>
            <person name="Charles S."/>
            <person name="Neely M.N."/>
            <person name="Molloy S.D."/>
            <person name="Garlena R.A."/>
            <person name="Russell D.A."/>
            <person name="Jacobs-Sera D."/>
            <person name="Hatfull G.F."/>
        </authorList>
    </citation>
    <scope>NUCLEOTIDE SEQUENCE</scope>
</reference>
<gene>
    <name evidence="2" type="primary">75</name>
    <name evidence="2" type="ORF">SEA_FINKLE_75</name>
</gene>
<dbReference type="RefSeq" id="YP_010754388.1">
    <property type="nucleotide sequence ID" value="NC_073459.1"/>
</dbReference>
<dbReference type="EMBL" id="ON456347">
    <property type="protein sequence ID" value="UTN92989.1"/>
    <property type="molecule type" value="Genomic_DNA"/>
</dbReference>
<proteinExistence type="predicted"/>
<evidence type="ECO:0000313" key="3">
    <source>
        <dbReference type="Proteomes" id="UP001060355"/>
    </source>
</evidence>
<sequence>MPASGTSRDPAVNAARRAWKSRFTSPDSDSGIEAWGFEKDVRTNGPAVSMTLAAREALAPIRELHRKAAIFEHVDGCDNDDAEHESLWHFEAANGEMVCESLPVLGWTCGECAEVADLADDLPEWPCATAKLIYTSEELNHD</sequence>